<keyword evidence="7 17" id="KW-0808">Transferase</keyword>
<comment type="subcellular location">
    <subcellularLocation>
        <location evidence="1">Cytoplasm</location>
    </subcellularLocation>
</comment>
<dbReference type="InterPro" id="IPR014031">
    <property type="entry name" value="Ketoacyl_synth_C"/>
</dbReference>
<evidence type="ECO:0000256" key="1">
    <source>
        <dbReference type="ARBA" id="ARBA00004496"/>
    </source>
</evidence>
<dbReference type="Proteomes" id="UP001065174">
    <property type="component" value="Chromosome"/>
</dbReference>
<evidence type="ECO:0000256" key="5">
    <source>
        <dbReference type="ARBA" id="ARBA00022490"/>
    </source>
</evidence>
<feature type="domain" description="Ketosynthase family 3 (KS3)" evidence="18">
    <location>
        <begin position="1"/>
        <end position="402"/>
    </location>
</feature>
<keyword evidence="20" id="KW-1185">Reference proteome</keyword>
<evidence type="ECO:0000256" key="17">
    <source>
        <dbReference type="RuleBase" id="RU003694"/>
    </source>
</evidence>
<dbReference type="InterPro" id="IPR020841">
    <property type="entry name" value="PKS_Beta-ketoAc_synthase_dom"/>
</dbReference>
<dbReference type="PROSITE" id="PS52004">
    <property type="entry name" value="KS3_2"/>
    <property type="match status" value="1"/>
</dbReference>
<evidence type="ECO:0000256" key="15">
    <source>
        <dbReference type="ARBA" id="ARBA00048121"/>
    </source>
</evidence>
<keyword evidence="10" id="KW-0275">Fatty acid biosynthesis</keyword>
<evidence type="ECO:0000256" key="6">
    <source>
        <dbReference type="ARBA" id="ARBA00022516"/>
    </source>
</evidence>
<evidence type="ECO:0000256" key="11">
    <source>
        <dbReference type="ARBA" id="ARBA00023315"/>
    </source>
</evidence>
<dbReference type="InterPro" id="IPR000794">
    <property type="entry name" value="Beta-ketoacyl_synthase"/>
</dbReference>
<evidence type="ECO:0000256" key="14">
    <source>
        <dbReference type="ARBA" id="ARBA00042143"/>
    </source>
</evidence>
<dbReference type="Gene3D" id="3.40.47.10">
    <property type="match status" value="1"/>
</dbReference>
<keyword evidence="5" id="KW-0963">Cytoplasm</keyword>
<dbReference type="Pfam" id="PF00109">
    <property type="entry name" value="ketoacyl-synt"/>
    <property type="match status" value="1"/>
</dbReference>
<organism evidence="19 20">
    <name type="scientific">Reichenbachiella agarivorans</name>
    <dbReference type="NCBI Taxonomy" id="2979464"/>
    <lineage>
        <taxon>Bacteria</taxon>
        <taxon>Pseudomonadati</taxon>
        <taxon>Bacteroidota</taxon>
        <taxon>Cytophagia</taxon>
        <taxon>Cytophagales</taxon>
        <taxon>Reichenbachiellaceae</taxon>
        <taxon>Reichenbachiella</taxon>
    </lineage>
</organism>
<protein>
    <recommendedName>
        <fullName evidence="12">3-oxoacyl-[acyl-carrier-protein] synthase 1</fullName>
        <ecNumber evidence="4">2.3.1.41</ecNumber>
    </recommendedName>
    <alternativeName>
        <fullName evidence="13">3-oxoacyl-[acyl-carrier-protein] synthase I</fullName>
    </alternativeName>
    <alternativeName>
        <fullName evidence="14">Beta-ketoacyl-ACP synthase I</fullName>
    </alternativeName>
</protein>
<comment type="similarity">
    <text evidence="2 17">Belongs to the thiolase-like superfamily. Beta-ketoacyl-ACP synthases family.</text>
</comment>
<evidence type="ECO:0000256" key="2">
    <source>
        <dbReference type="ARBA" id="ARBA00008467"/>
    </source>
</evidence>
<sequence length="404" mass="43403">MRVVITGYGVYSCIGKNVEEVTDSLRQGRSGIGIAEDRRPFGYRSCLTGILEEPDLKKDLSRRERLGMSEEAKYAYVSTKEALDMAGITQDYLDQNRAGILFGNDSTAGAVIEAVDTIREKKDTMLVGSGSIFQSMNSTVNMNLATIFRLRGINFTISAACASGSHAIGVGFHMIKSGLEDMIICGGAQEVNMYAFGSFDGLGVFSMREDNPAQSSRPFDKDRDGLVTSGGAATVVIESLESAQRRGATILGELTGYGFSSNGDHISNPDTGGQIDSITRALKMAGIKPDQVDYVNAHATSTPKGDMYEAQAILDVFGGKTPVSSTKSMTGHECWMAGASEIVYSMIMMRNGFIAPNINFENPDEVSRNLNIIAEATKCNLDTIASNSFGFGGTNSTLIVKKYE</sequence>
<dbReference type="SUPFAM" id="SSF53901">
    <property type="entry name" value="Thiolase-like"/>
    <property type="match status" value="2"/>
</dbReference>
<dbReference type="PROSITE" id="PS00606">
    <property type="entry name" value="KS3_1"/>
    <property type="match status" value="1"/>
</dbReference>
<evidence type="ECO:0000256" key="12">
    <source>
        <dbReference type="ARBA" id="ARBA00039450"/>
    </source>
</evidence>
<dbReference type="InterPro" id="IPR014030">
    <property type="entry name" value="Ketoacyl_synth_N"/>
</dbReference>
<keyword evidence="6" id="KW-0444">Lipid biosynthesis</keyword>
<dbReference type="Pfam" id="PF02801">
    <property type="entry name" value="Ketoacyl-synt_C"/>
    <property type="match status" value="1"/>
</dbReference>
<dbReference type="SMART" id="SM00825">
    <property type="entry name" value="PKS_KS"/>
    <property type="match status" value="1"/>
</dbReference>
<keyword evidence="11" id="KW-0012">Acyltransferase</keyword>
<evidence type="ECO:0000256" key="9">
    <source>
        <dbReference type="ARBA" id="ARBA00023098"/>
    </source>
</evidence>
<evidence type="ECO:0000256" key="3">
    <source>
        <dbReference type="ARBA" id="ARBA00011738"/>
    </source>
</evidence>
<dbReference type="PANTHER" id="PTHR11712">
    <property type="entry name" value="POLYKETIDE SYNTHASE-RELATED"/>
    <property type="match status" value="1"/>
</dbReference>
<dbReference type="PANTHER" id="PTHR11712:SF306">
    <property type="entry name" value="3-OXOACYL-[ACYL-CARRIER-PROTEIN] SYNTHASE 1"/>
    <property type="match status" value="1"/>
</dbReference>
<accession>A0ABY6CJU9</accession>
<dbReference type="InterPro" id="IPR018201">
    <property type="entry name" value="Ketoacyl_synth_AS"/>
</dbReference>
<reference evidence="19" key="1">
    <citation type="submission" date="2022-09" db="EMBL/GenBank/DDBJ databases">
        <title>Comparative genomics and taxonomic characterization of three novel marine species of genus Reichenbachiella exhibiting antioxidant and polysaccharide degradation activities.</title>
        <authorList>
            <person name="Muhammad N."/>
            <person name="Lee Y.-J."/>
            <person name="Ko J."/>
            <person name="Kim S.-G."/>
        </authorList>
    </citation>
    <scope>NUCLEOTIDE SEQUENCE</scope>
    <source>
        <strain evidence="19">BKB1-1</strain>
    </source>
</reference>
<comment type="catalytic activity">
    <reaction evidence="15">
        <text>(3Z)-decenoyl-[ACP] + malonyl-[ACP] + H(+) = 3-oxo-(5Z)-dodecenoyl-[ACP] + holo-[ACP] + CO2</text>
        <dbReference type="Rhea" id="RHEA:54940"/>
        <dbReference type="Rhea" id="RHEA-COMP:9623"/>
        <dbReference type="Rhea" id="RHEA-COMP:9685"/>
        <dbReference type="Rhea" id="RHEA-COMP:9927"/>
        <dbReference type="Rhea" id="RHEA-COMP:14042"/>
        <dbReference type="ChEBI" id="CHEBI:15378"/>
        <dbReference type="ChEBI" id="CHEBI:16526"/>
        <dbReference type="ChEBI" id="CHEBI:64479"/>
        <dbReference type="ChEBI" id="CHEBI:78449"/>
        <dbReference type="ChEBI" id="CHEBI:78798"/>
        <dbReference type="ChEBI" id="CHEBI:138410"/>
    </reaction>
    <physiologicalReaction direction="left-to-right" evidence="15">
        <dbReference type="Rhea" id="RHEA:54941"/>
    </physiologicalReaction>
</comment>
<evidence type="ECO:0000256" key="13">
    <source>
        <dbReference type="ARBA" id="ARBA00041620"/>
    </source>
</evidence>
<keyword evidence="9" id="KW-0443">Lipid metabolism</keyword>
<dbReference type="CDD" id="cd00834">
    <property type="entry name" value="KAS_I_II"/>
    <property type="match status" value="1"/>
</dbReference>
<dbReference type="RefSeq" id="WP_262308208.1">
    <property type="nucleotide sequence ID" value="NZ_CP106679.1"/>
</dbReference>
<dbReference type="InterPro" id="IPR020615">
    <property type="entry name" value="Thiolase_acyl_enz_int_AS"/>
</dbReference>
<evidence type="ECO:0000256" key="4">
    <source>
        <dbReference type="ARBA" id="ARBA00013191"/>
    </source>
</evidence>
<comment type="subunit">
    <text evidence="3">Homodimer.</text>
</comment>
<proteinExistence type="inferred from homology"/>
<evidence type="ECO:0000256" key="7">
    <source>
        <dbReference type="ARBA" id="ARBA00022679"/>
    </source>
</evidence>
<evidence type="ECO:0000313" key="19">
    <source>
        <dbReference type="EMBL" id="UXP30762.1"/>
    </source>
</evidence>
<keyword evidence="8" id="KW-0276">Fatty acid metabolism</keyword>
<dbReference type="EC" id="2.3.1.41" evidence="4"/>
<evidence type="ECO:0000313" key="20">
    <source>
        <dbReference type="Proteomes" id="UP001065174"/>
    </source>
</evidence>
<name>A0ABY6CJU9_9BACT</name>
<dbReference type="PROSITE" id="PS00098">
    <property type="entry name" value="THIOLASE_1"/>
    <property type="match status" value="1"/>
</dbReference>
<dbReference type="EMBL" id="CP106679">
    <property type="protein sequence ID" value="UXP30762.1"/>
    <property type="molecule type" value="Genomic_DNA"/>
</dbReference>
<dbReference type="InterPro" id="IPR016039">
    <property type="entry name" value="Thiolase-like"/>
</dbReference>
<evidence type="ECO:0000256" key="8">
    <source>
        <dbReference type="ARBA" id="ARBA00022832"/>
    </source>
</evidence>
<evidence type="ECO:0000256" key="16">
    <source>
        <dbReference type="ARBA" id="ARBA00048506"/>
    </source>
</evidence>
<evidence type="ECO:0000256" key="10">
    <source>
        <dbReference type="ARBA" id="ARBA00023160"/>
    </source>
</evidence>
<gene>
    <name evidence="19" type="ORF">N6H18_10400</name>
</gene>
<evidence type="ECO:0000259" key="18">
    <source>
        <dbReference type="PROSITE" id="PS52004"/>
    </source>
</evidence>
<comment type="catalytic activity">
    <reaction evidence="16">
        <text>a fatty acyl-[ACP] + malonyl-[ACP] + H(+) = a 3-oxoacyl-[ACP] + holo-[ACP] + CO2</text>
        <dbReference type="Rhea" id="RHEA:22836"/>
        <dbReference type="Rhea" id="RHEA-COMP:9623"/>
        <dbReference type="Rhea" id="RHEA-COMP:9685"/>
        <dbReference type="Rhea" id="RHEA-COMP:9916"/>
        <dbReference type="Rhea" id="RHEA-COMP:14125"/>
        <dbReference type="ChEBI" id="CHEBI:15378"/>
        <dbReference type="ChEBI" id="CHEBI:16526"/>
        <dbReference type="ChEBI" id="CHEBI:64479"/>
        <dbReference type="ChEBI" id="CHEBI:78449"/>
        <dbReference type="ChEBI" id="CHEBI:78776"/>
        <dbReference type="ChEBI" id="CHEBI:138651"/>
        <dbReference type="EC" id="2.3.1.41"/>
    </reaction>
    <physiologicalReaction direction="left-to-right" evidence="16">
        <dbReference type="Rhea" id="RHEA:22837"/>
    </physiologicalReaction>
</comment>